<gene>
    <name evidence="1" type="ORF">LCGC14_0859780</name>
</gene>
<proteinExistence type="predicted"/>
<organism evidence="1">
    <name type="scientific">marine sediment metagenome</name>
    <dbReference type="NCBI Taxonomy" id="412755"/>
    <lineage>
        <taxon>unclassified sequences</taxon>
        <taxon>metagenomes</taxon>
        <taxon>ecological metagenomes</taxon>
    </lineage>
</organism>
<evidence type="ECO:0008006" key="2">
    <source>
        <dbReference type="Google" id="ProtNLM"/>
    </source>
</evidence>
<reference evidence="1" key="1">
    <citation type="journal article" date="2015" name="Nature">
        <title>Complex archaea that bridge the gap between prokaryotes and eukaryotes.</title>
        <authorList>
            <person name="Spang A."/>
            <person name="Saw J.H."/>
            <person name="Jorgensen S.L."/>
            <person name="Zaremba-Niedzwiedzka K."/>
            <person name="Martijn J."/>
            <person name="Lind A.E."/>
            <person name="van Eijk R."/>
            <person name="Schleper C."/>
            <person name="Guy L."/>
            <person name="Ettema T.J."/>
        </authorList>
    </citation>
    <scope>NUCLEOTIDE SEQUENCE</scope>
</reference>
<comment type="caution">
    <text evidence="1">The sequence shown here is derived from an EMBL/GenBank/DDBJ whole genome shotgun (WGS) entry which is preliminary data.</text>
</comment>
<accession>A0A0F9SES4</accession>
<name>A0A0F9SES4_9ZZZZ</name>
<dbReference type="EMBL" id="LAZR01002606">
    <property type="protein sequence ID" value="KKN27888.1"/>
    <property type="molecule type" value="Genomic_DNA"/>
</dbReference>
<sequence>MTGRRGVSLRVALKRARVAGFEITRRGSEYVLSHPLAPHPRYTINHRSKDVAPWLISGIVSVEAQQKEAA</sequence>
<protein>
    <recommendedName>
        <fullName evidence="2">Addiction module toxin, HicA family</fullName>
    </recommendedName>
</protein>
<evidence type="ECO:0000313" key="1">
    <source>
        <dbReference type="EMBL" id="KKN27888.1"/>
    </source>
</evidence>
<dbReference type="AlphaFoldDB" id="A0A0F9SES4"/>